<dbReference type="HOGENOM" id="CLU_2263275_0_0_1"/>
<dbReference type="OrthoDB" id="10420406at2759"/>
<proteinExistence type="predicted"/>
<dbReference type="GeneID" id="19121636"/>
<accession>W6YTW2</accession>
<evidence type="ECO:0000256" key="1">
    <source>
        <dbReference type="SAM" id="MobiDB-lite"/>
    </source>
</evidence>
<dbReference type="Proteomes" id="UP000054032">
    <property type="component" value="Unassembled WGS sequence"/>
</dbReference>
<dbReference type="RefSeq" id="XP_007692513.1">
    <property type="nucleotide sequence ID" value="XM_007694323.1"/>
</dbReference>
<reference evidence="2 3" key="1">
    <citation type="journal article" date="2013" name="PLoS Genet.">
        <title>Comparative genome structure, secondary metabolite, and effector coding capacity across Cochliobolus pathogens.</title>
        <authorList>
            <person name="Condon B.J."/>
            <person name="Leng Y."/>
            <person name="Wu D."/>
            <person name="Bushley K.E."/>
            <person name="Ohm R.A."/>
            <person name="Otillar R."/>
            <person name="Martin J."/>
            <person name="Schackwitz W."/>
            <person name="Grimwood J."/>
            <person name="MohdZainudin N."/>
            <person name="Xue C."/>
            <person name="Wang R."/>
            <person name="Manning V.A."/>
            <person name="Dhillon B."/>
            <person name="Tu Z.J."/>
            <person name="Steffenson B.J."/>
            <person name="Salamov A."/>
            <person name="Sun H."/>
            <person name="Lowry S."/>
            <person name="LaButti K."/>
            <person name="Han J."/>
            <person name="Copeland A."/>
            <person name="Lindquist E."/>
            <person name="Barry K."/>
            <person name="Schmutz J."/>
            <person name="Baker S.E."/>
            <person name="Ciuffetti L.M."/>
            <person name="Grigoriev I.V."/>
            <person name="Zhong S."/>
            <person name="Turgeon B.G."/>
        </authorList>
    </citation>
    <scope>NUCLEOTIDE SEQUENCE [LARGE SCALE GENOMIC DNA]</scope>
    <source>
        <strain evidence="2 3">ATCC 44560</strain>
    </source>
</reference>
<dbReference type="AlphaFoldDB" id="W6YTW2"/>
<evidence type="ECO:0000313" key="2">
    <source>
        <dbReference type="EMBL" id="EUC40973.1"/>
    </source>
</evidence>
<evidence type="ECO:0000313" key="3">
    <source>
        <dbReference type="Proteomes" id="UP000054032"/>
    </source>
</evidence>
<protein>
    <submittedName>
        <fullName evidence="2">Uncharacterized protein</fullName>
    </submittedName>
</protein>
<name>W6YTW2_COCMI</name>
<feature type="compositionally biased region" description="Basic and acidic residues" evidence="1">
    <location>
        <begin position="56"/>
        <end position="69"/>
    </location>
</feature>
<dbReference type="EMBL" id="KI964128">
    <property type="protein sequence ID" value="EUC40973.1"/>
    <property type="molecule type" value="Genomic_DNA"/>
</dbReference>
<organism evidence="2 3">
    <name type="scientific">Bipolaris oryzae ATCC 44560</name>
    <dbReference type="NCBI Taxonomy" id="930090"/>
    <lineage>
        <taxon>Eukaryota</taxon>
        <taxon>Fungi</taxon>
        <taxon>Dikarya</taxon>
        <taxon>Ascomycota</taxon>
        <taxon>Pezizomycotina</taxon>
        <taxon>Dothideomycetes</taxon>
        <taxon>Pleosporomycetidae</taxon>
        <taxon>Pleosporales</taxon>
        <taxon>Pleosporineae</taxon>
        <taxon>Pleosporaceae</taxon>
        <taxon>Bipolaris</taxon>
    </lineage>
</organism>
<keyword evidence="3" id="KW-1185">Reference proteome</keyword>
<sequence length="103" mass="12101">MQRGRWVPVRARCNYNTPHDFFRNANAQHDESQHSQNFLRTEPYSLTVSHQFFFEEGRLPNEQNGRQDPRIGPQKGTGGRYEGAKQQRPGADARREHTRYACR</sequence>
<feature type="compositionally biased region" description="Basic and acidic residues" evidence="1">
    <location>
        <begin position="91"/>
        <end position="103"/>
    </location>
</feature>
<feature type="region of interest" description="Disordered" evidence="1">
    <location>
        <begin position="56"/>
        <end position="103"/>
    </location>
</feature>
<gene>
    <name evidence="2" type="ORF">COCMIDRAFT_30198</name>
</gene>
<dbReference type="KEGG" id="bor:COCMIDRAFT_30198"/>